<dbReference type="Proteomes" id="UP000215902">
    <property type="component" value="Unassembled WGS sequence"/>
</dbReference>
<dbReference type="STRING" id="282301.A0A267F1J1"/>
<evidence type="ECO:0000259" key="2">
    <source>
        <dbReference type="PROSITE" id="PS50003"/>
    </source>
</evidence>
<keyword evidence="1" id="KW-0343">GTPase activation</keyword>
<feature type="domain" description="PH" evidence="2">
    <location>
        <begin position="17"/>
        <end position="114"/>
    </location>
</feature>
<dbReference type="EMBL" id="NIVC01001509">
    <property type="protein sequence ID" value="PAA67084.1"/>
    <property type="molecule type" value="Genomic_DNA"/>
</dbReference>
<dbReference type="GO" id="GO:0007165">
    <property type="term" value="P:signal transduction"/>
    <property type="evidence" value="ECO:0007669"/>
    <property type="project" value="InterPro"/>
</dbReference>
<evidence type="ECO:0000313" key="4">
    <source>
        <dbReference type="EMBL" id="PAA67084.1"/>
    </source>
</evidence>
<gene>
    <name evidence="4" type="ORF">BOX15_Mlig021609g2</name>
</gene>
<dbReference type="OrthoDB" id="185175at2759"/>
<keyword evidence="5" id="KW-1185">Reference proteome</keyword>
<dbReference type="PANTHER" id="PTHR15228">
    <property type="entry name" value="SPERMATHECAL PHYSIOLOGY VARIANT"/>
    <property type="match status" value="1"/>
</dbReference>
<dbReference type="PROSITE" id="PS50238">
    <property type="entry name" value="RHOGAP"/>
    <property type="match status" value="1"/>
</dbReference>
<organism evidence="4 5">
    <name type="scientific">Macrostomum lignano</name>
    <dbReference type="NCBI Taxonomy" id="282301"/>
    <lineage>
        <taxon>Eukaryota</taxon>
        <taxon>Metazoa</taxon>
        <taxon>Spiralia</taxon>
        <taxon>Lophotrochozoa</taxon>
        <taxon>Platyhelminthes</taxon>
        <taxon>Rhabditophora</taxon>
        <taxon>Macrostomorpha</taxon>
        <taxon>Macrostomida</taxon>
        <taxon>Macrostomidae</taxon>
        <taxon>Macrostomum</taxon>
    </lineage>
</organism>
<dbReference type="InterPro" id="IPR008936">
    <property type="entry name" value="Rho_GTPase_activation_prot"/>
</dbReference>
<evidence type="ECO:0000259" key="3">
    <source>
        <dbReference type="PROSITE" id="PS50238"/>
    </source>
</evidence>
<dbReference type="InterPro" id="IPR000198">
    <property type="entry name" value="RhoGAP_dom"/>
</dbReference>
<dbReference type="Gene3D" id="1.10.555.10">
    <property type="entry name" value="Rho GTPase activation protein"/>
    <property type="match status" value="1"/>
</dbReference>
<dbReference type="AlphaFoldDB" id="A0A267F1J1"/>
<dbReference type="Gene3D" id="2.30.29.30">
    <property type="entry name" value="Pleckstrin-homology domain (PH domain)/Phosphotyrosine-binding domain (PTB)"/>
    <property type="match status" value="1"/>
</dbReference>
<accession>A0A267F1J1</accession>
<name>A0A267F1J1_9PLAT</name>
<dbReference type="SMART" id="SM00324">
    <property type="entry name" value="RhoGAP"/>
    <property type="match status" value="1"/>
</dbReference>
<evidence type="ECO:0000313" key="5">
    <source>
        <dbReference type="Proteomes" id="UP000215902"/>
    </source>
</evidence>
<sequence>PEVVRRCKRTEMSNSERIWKDGHLQQRRSSAKSSRWQRRYIQLLADCLRVYEDESMKRMRHQIALNTVNIVEHSDVVFELARRHDASNTVSLMFTAEDVKQAAGWLKELYWLRYRAEGGGVFGRSLADVMRAQADTGGVTDVPRIVSECVSFLSTETCLGTEGLLRKSGQKKAVSALRLAYQRGESPDLTAASAHETATLLRIYLSELPEPVVPYFAYANFLTAGQKISLGDPDTELANLQGLIQILPVENRNLLKLLSCLFHMVQQQSDRNLMDATAIATLFSSSLLSDDNDRLLVNAEMALDPQPRGLAVSTITALIENYERLFGDIEFEQVIRRSVTPPPPPSPSPATLYLPQHQQHSASCVPTLTAGSTASAEIQKALSSITRLYREKAEESYALTRELVSLKSRLAACAHCQRHLLEAASEKADTAPPASAMAVAAQAAAEAATAEPTESSCPTCTFHRSETACMRTVIAELSDRLRGLQSENEALYKMLLAFNGGTGCGSHGAAAGNVSGSDTSR</sequence>
<protein>
    <recommendedName>
        <fullName evidence="6">Rho-GAP domain-containing protein</fullName>
    </recommendedName>
</protein>
<evidence type="ECO:0000256" key="1">
    <source>
        <dbReference type="ARBA" id="ARBA00022468"/>
    </source>
</evidence>
<dbReference type="CDD" id="cd00159">
    <property type="entry name" value="RhoGAP"/>
    <property type="match status" value="1"/>
</dbReference>
<dbReference type="InterPro" id="IPR011993">
    <property type="entry name" value="PH-like_dom_sf"/>
</dbReference>
<dbReference type="PANTHER" id="PTHR15228:SF24">
    <property type="entry name" value="RHO-GAP DOMAIN-CONTAINING PROTEIN"/>
    <property type="match status" value="1"/>
</dbReference>
<dbReference type="GO" id="GO:0005096">
    <property type="term" value="F:GTPase activator activity"/>
    <property type="evidence" value="ECO:0007669"/>
    <property type="project" value="UniProtKB-KW"/>
</dbReference>
<dbReference type="InterPro" id="IPR001849">
    <property type="entry name" value="PH_domain"/>
</dbReference>
<dbReference type="Pfam" id="PF00169">
    <property type="entry name" value="PH"/>
    <property type="match status" value="1"/>
</dbReference>
<dbReference type="SMART" id="SM00233">
    <property type="entry name" value="PH"/>
    <property type="match status" value="1"/>
</dbReference>
<dbReference type="Pfam" id="PF00620">
    <property type="entry name" value="RhoGAP"/>
    <property type="match status" value="1"/>
</dbReference>
<dbReference type="SUPFAM" id="SSF50729">
    <property type="entry name" value="PH domain-like"/>
    <property type="match status" value="1"/>
</dbReference>
<feature type="domain" description="Rho-GAP" evidence="3">
    <location>
        <begin position="124"/>
        <end position="326"/>
    </location>
</feature>
<feature type="non-terminal residue" evidence="4">
    <location>
        <position position="1"/>
    </location>
</feature>
<reference evidence="4 5" key="1">
    <citation type="submission" date="2017-06" db="EMBL/GenBank/DDBJ databases">
        <title>A platform for efficient transgenesis in Macrostomum lignano, a flatworm model organism for stem cell research.</title>
        <authorList>
            <person name="Berezikov E."/>
        </authorList>
    </citation>
    <scope>NUCLEOTIDE SEQUENCE [LARGE SCALE GENOMIC DNA]</scope>
    <source>
        <strain evidence="4">DV1</strain>
        <tissue evidence="4">Whole organism</tissue>
    </source>
</reference>
<dbReference type="GO" id="GO:0051056">
    <property type="term" value="P:regulation of small GTPase mediated signal transduction"/>
    <property type="evidence" value="ECO:0007669"/>
    <property type="project" value="UniProtKB-ARBA"/>
</dbReference>
<comment type="caution">
    <text evidence="4">The sequence shown here is derived from an EMBL/GenBank/DDBJ whole genome shotgun (WGS) entry which is preliminary data.</text>
</comment>
<dbReference type="InterPro" id="IPR051025">
    <property type="entry name" value="RhoGAP"/>
</dbReference>
<dbReference type="PROSITE" id="PS50003">
    <property type="entry name" value="PH_DOMAIN"/>
    <property type="match status" value="1"/>
</dbReference>
<proteinExistence type="predicted"/>
<evidence type="ECO:0008006" key="6">
    <source>
        <dbReference type="Google" id="ProtNLM"/>
    </source>
</evidence>
<dbReference type="SUPFAM" id="SSF48350">
    <property type="entry name" value="GTPase activation domain, GAP"/>
    <property type="match status" value="1"/>
</dbReference>